<dbReference type="GO" id="GO:0016020">
    <property type="term" value="C:membrane"/>
    <property type="evidence" value="ECO:0000318"/>
    <property type="project" value="GO_Central"/>
</dbReference>
<dbReference type="AlphaFoldDB" id="A0A0K9NTL8"/>
<proteinExistence type="predicted"/>
<keyword evidence="1" id="KW-1133">Transmembrane helix</keyword>
<keyword evidence="1" id="KW-0472">Membrane</keyword>
<feature type="transmembrane region" description="Helical" evidence="1">
    <location>
        <begin position="96"/>
        <end position="121"/>
    </location>
</feature>
<evidence type="ECO:0000313" key="3">
    <source>
        <dbReference type="Proteomes" id="UP000036987"/>
    </source>
</evidence>
<organism evidence="2 3">
    <name type="scientific">Zostera marina</name>
    <name type="common">Eelgrass</name>
    <dbReference type="NCBI Taxonomy" id="29655"/>
    <lineage>
        <taxon>Eukaryota</taxon>
        <taxon>Viridiplantae</taxon>
        <taxon>Streptophyta</taxon>
        <taxon>Embryophyta</taxon>
        <taxon>Tracheophyta</taxon>
        <taxon>Spermatophyta</taxon>
        <taxon>Magnoliopsida</taxon>
        <taxon>Liliopsida</taxon>
        <taxon>Zosteraceae</taxon>
        <taxon>Zostera</taxon>
    </lineage>
</organism>
<feature type="transmembrane region" description="Helical" evidence="1">
    <location>
        <begin position="229"/>
        <end position="249"/>
    </location>
</feature>
<keyword evidence="3" id="KW-1185">Reference proteome</keyword>
<protein>
    <recommendedName>
        <fullName evidence="4">Polyadenylate-binding protein 1-B-binding protein</fullName>
    </recommendedName>
</protein>
<dbReference type="PANTHER" id="PTHR33133">
    <property type="entry name" value="OS08G0107100 PROTEIN-RELATED"/>
    <property type="match status" value="1"/>
</dbReference>
<dbReference type="PANTHER" id="PTHR33133:SF5">
    <property type="entry name" value="OS08G0107100 PROTEIN"/>
    <property type="match status" value="1"/>
</dbReference>
<keyword evidence="1" id="KW-0812">Transmembrane</keyword>
<feature type="transmembrane region" description="Helical" evidence="1">
    <location>
        <begin position="269"/>
        <end position="293"/>
    </location>
</feature>
<dbReference type="EMBL" id="LFYR01001640">
    <property type="protein sequence ID" value="KMZ60104.1"/>
    <property type="molecule type" value="Genomic_DNA"/>
</dbReference>
<dbReference type="Proteomes" id="UP000036987">
    <property type="component" value="Unassembled WGS sequence"/>
</dbReference>
<feature type="transmembrane region" description="Helical" evidence="1">
    <location>
        <begin position="38"/>
        <end position="57"/>
    </location>
</feature>
<dbReference type="OMA" id="WTAFWIF"/>
<evidence type="ECO:0000313" key="2">
    <source>
        <dbReference type="EMBL" id="KMZ60104.1"/>
    </source>
</evidence>
<evidence type="ECO:0000256" key="1">
    <source>
        <dbReference type="SAM" id="Phobius"/>
    </source>
</evidence>
<reference evidence="3" key="1">
    <citation type="journal article" date="2016" name="Nature">
        <title>The genome of the seagrass Zostera marina reveals angiosperm adaptation to the sea.</title>
        <authorList>
            <person name="Olsen J.L."/>
            <person name="Rouze P."/>
            <person name="Verhelst B."/>
            <person name="Lin Y.-C."/>
            <person name="Bayer T."/>
            <person name="Collen J."/>
            <person name="Dattolo E."/>
            <person name="De Paoli E."/>
            <person name="Dittami S."/>
            <person name="Maumus F."/>
            <person name="Michel G."/>
            <person name="Kersting A."/>
            <person name="Lauritano C."/>
            <person name="Lohaus R."/>
            <person name="Toepel M."/>
            <person name="Tonon T."/>
            <person name="Vanneste K."/>
            <person name="Amirebrahimi M."/>
            <person name="Brakel J."/>
            <person name="Bostroem C."/>
            <person name="Chovatia M."/>
            <person name="Grimwood J."/>
            <person name="Jenkins J.W."/>
            <person name="Jueterbock A."/>
            <person name="Mraz A."/>
            <person name="Stam W.T."/>
            <person name="Tice H."/>
            <person name="Bornberg-Bauer E."/>
            <person name="Green P.J."/>
            <person name="Pearson G.A."/>
            <person name="Procaccini G."/>
            <person name="Duarte C.M."/>
            <person name="Schmutz J."/>
            <person name="Reusch T.B.H."/>
            <person name="Van de Peer Y."/>
        </authorList>
    </citation>
    <scope>NUCLEOTIDE SEQUENCE [LARGE SCALE GENOMIC DNA]</scope>
    <source>
        <strain evidence="3">cv. Finnish</strain>
    </source>
</reference>
<gene>
    <name evidence="2" type="ORF">ZOSMA_60G00480</name>
</gene>
<name>A0A0K9NTL8_ZOSMR</name>
<sequence>MEREPEELQFLGFFGTCNEAYNLIISCRNLFSKITATLILPLSFIFLAHILISDMIFTNIHMNVYVMEGTPNGSTAKRLIMSRLSTEWTAYFLFKAVYLIAVLVFSLLSTSAVVYTVACVYTSKDVSFGKILTVVPKVWKRLMVTFLWSFAILFVYNLSFLLLIIAILLVVDISLTVVLLTALLTLTYLSGMVYISIVWHLASVVSVVEDSYGIAAMRKSKSLIRGKEWTVATIFIVVQFHLAGVELAFGNRVVRGGDMDVGVRLGFGAVITVMLTLVVLVALVVQTVVYFVCKSYHHESIDKSSLANHLEVYLEEYTPLTDKDVQLQQIHVISSGQV</sequence>
<feature type="transmembrane region" description="Helical" evidence="1">
    <location>
        <begin position="177"/>
        <end position="208"/>
    </location>
</feature>
<accession>A0A0K9NTL8</accession>
<evidence type="ECO:0008006" key="4">
    <source>
        <dbReference type="Google" id="ProtNLM"/>
    </source>
</evidence>
<comment type="caution">
    <text evidence="2">The sequence shown here is derived from an EMBL/GenBank/DDBJ whole genome shotgun (WGS) entry which is preliminary data.</text>
</comment>
<dbReference type="OrthoDB" id="1908649at2759"/>
<feature type="transmembrane region" description="Helical" evidence="1">
    <location>
        <begin position="142"/>
        <end position="171"/>
    </location>
</feature>